<evidence type="ECO:0000256" key="1">
    <source>
        <dbReference type="ARBA" id="ARBA00004196"/>
    </source>
</evidence>
<comment type="similarity">
    <text evidence="2">Belongs to the bacterial solute-binding protein 8 family.</text>
</comment>
<keyword evidence="4" id="KW-0406">Ion transport</keyword>
<dbReference type="Pfam" id="PF01497">
    <property type="entry name" value="Peripla_BP_2"/>
    <property type="match status" value="1"/>
</dbReference>
<protein>
    <submittedName>
        <fullName evidence="8">Iron complex transport system substrate-binding protein</fullName>
    </submittedName>
</protein>
<dbReference type="RefSeq" id="WP_343066365.1">
    <property type="nucleotide sequence ID" value="NZ_JACHXM010000010.1"/>
</dbReference>
<feature type="domain" description="Fe/B12 periplasmic-binding" evidence="7">
    <location>
        <begin position="41"/>
        <end position="299"/>
    </location>
</feature>
<proteinExistence type="inferred from homology"/>
<gene>
    <name evidence="8" type="ORF">FHR96_002388</name>
</gene>
<comment type="subcellular location">
    <subcellularLocation>
        <location evidence="1">Cell envelope</location>
    </subcellularLocation>
</comment>
<dbReference type="CDD" id="cd01146">
    <property type="entry name" value="FhuD"/>
    <property type="match status" value="1"/>
</dbReference>
<dbReference type="InterPro" id="IPR051313">
    <property type="entry name" value="Bact_iron-sidero_bind"/>
</dbReference>
<dbReference type="AlphaFoldDB" id="A0A7W5BYK7"/>
<dbReference type="InterPro" id="IPR002491">
    <property type="entry name" value="ABC_transptr_periplasmic_BD"/>
</dbReference>
<feature type="chain" id="PRO_5031013633" evidence="6">
    <location>
        <begin position="38"/>
        <end position="301"/>
    </location>
</feature>
<dbReference type="GO" id="GO:0030288">
    <property type="term" value="C:outer membrane-bounded periplasmic space"/>
    <property type="evidence" value="ECO:0007669"/>
    <property type="project" value="TreeGrafter"/>
</dbReference>
<dbReference type="GO" id="GO:1901678">
    <property type="term" value="P:iron coordination entity transport"/>
    <property type="evidence" value="ECO:0007669"/>
    <property type="project" value="UniProtKB-ARBA"/>
</dbReference>
<dbReference type="EMBL" id="JACHXM010000010">
    <property type="protein sequence ID" value="MBB3141509.1"/>
    <property type="molecule type" value="Genomic_DNA"/>
</dbReference>
<keyword evidence="5 6" id="KW-0732">Signal</keyword>
<organism evidence="8 9">
    <name type="scientific">Halomonas organivorans</name>
    <dbReference type="NCBI Taxonomy" id="257772"/>
    <lineage>
        <taxon>Bacteria</taxon>
        <taxon>Pseudomonadati</taxon>
        <taxon>Pseudomonadota</taxon>
        <taxon>Gammaproteobacteria</taxon>
        <taxon>Oceanospirillales</taxon>
        <taxon>Halomonadaceae</taxon>
        <taxon>Halomonas</taxon>
    </lineage>
</organism>
<evidence type="ECO:0000256" key="5">
    <source>
        <dbReference type="ARBA" id="ARBA00022729"/>
    </source>
</evidence>
<dbReference type="Proteomes" id="UP000525987">
    <property type="component" value="Unassembled WGS sequence"/>
</dbReference>
<keyword evidence="4" id="KW-0410">Iron transport</keyword>
<keyword evidence="9" id="KW-1185">Reference proteome</keyword>
<dbReference type="Gene3D" id="3.40.50.1980">
    <property type="entry name" value="Nitrogenase molybdenum iron protein domain"/>
    <property type="match status" value="2"/>
</dbReference>
<keyword evidence="3" id="KW-0813">Transport</keyword>
<comment type="caution">
    <text evidence="8">The sequence shown here is derived from an EMBL/GenBank/DDBJ whole genome shotgun (WGS) entry which is preliminary data.</text>
</comment>
<evidence type="ECO:0000256" key="2">
    <source>
        <dbReference type="ARBA" id="ARBA00008814"/>
    </source>
</evidence>
<name>A0A7W5BYK7_9GAMM</name>
<sequence length="301" mass="32728">MSALRRPLRRRVARPFVAVLALFFAALALLCASPAMAAQPRLATLDWTVAETLVALGTPPAAVAQVDAYRAWVKAPTLPDSVTDLGLRTQPNLELLASLAPSRILISPMFANLTPRLERIAPVDNLSLYSPGRDTWTEMRELTRRVADIVERPEAATRLIETTESRLATLGERLDEGTPPLLVVQFMDARHVRVFGDNGLYQAVLDRLGITNAWSGTTNAWGFALVPIEALIGLDARLVVVEPYPAGVRTPLADSGLWQRLVAESRGAPLTLAPVWSFGALPSAQRFAELLVAALENDDAR</sequence>
<keyword evidence="4" id="KW-0408">Iron</keyword>
<evidence type="ECO:0000259" key="7">
    <source>
        <dbReference type="PROSITE" id="PS50983"/>
    </source>
</evidence>
<dbReference type="PANTHER" id="PTHR30532:SF1">
    <property type="entry name" value="IRON(3+)-HYDROXAMATE-BINDING PROTEIN FHUD"/>
    <property type="match status" value="1"/>
</dbReference>
<dbReference type="PANTHER" id="PTHR30532">
    <property type="entry name" value="IRON III DICITRATE-BINDING PERIPLASMIC PROTEIN"/>
    <property type="match status" value="1"/>
</dbReference>
<evidence type="ECO:0000256" key="3">
    <source>
        <dbReference type="ARBA" id="ARBA00022448"/>
    </source>
</evidence>
<dbReference type="PRINTS" id="PR01715">
    <property type="entry name" value="FERRIBNDNGPP"/>
</dbReference>
<reference evidence="8 9" key="1">
    <citation type="submission" date="2020-08" db="EMBL/GenBank/DDBJ databases">
        <title>Genomic Encyclopedia of Type Strains, Phase III (KMG-III): the genomes of soil and plant-associated and newly described type strains.</title>
        <authorList>
            <person name="Whitman W."/>
        </authorList>
    </citation>
    <scope>NUCLEOTIDE SEQUENCE [LARGE SCALE GENOMIC DNA]</scope>
    <source>
        <strain evidence="8 9">CECT 5995</strain>
    </source>
</reference>
<evidence type="ECO:0000256" key="6">
    <source>
        <dbReference type="SAM" id="SignalP"/>
    </source>
</evidence>
<feature type="signal peptide" evidence="6">
    <location>
        <begin position="1"/>
        <end position="37"/>
    </location>
</feature>
<dbReference type="PROSITE" id="PS50983">
    <property type="entry name" value="FE_B12_PBP"/>
    <property type="match status" value="1"/>
</dbReference>
<evidence type="ECO:0000313" key="9">
    <source>
        <dbReference type="Proteomes" id="UP000525987"/>
    </source>
</evidence>
<evidence type="ECO:0000313" key="8">
    <source>
        <dbReference type="EMBL" id="MBB3141509.1"/>
    </source>
</evidence>
<evidence type="ECO:0000256" key="4">
    <source>
        <dbReference type="ARBA" id="ARBA00022496"/>
    </source>
</evidence>
<dbReference type="SUPFAM" id="SSF53807">
    <property type="entry name" value="Helical backbone' metal receptor"/>
    <property type="match status" value="1"/>
</dbReference>
<accession>A0A7W5BYK7</accession>